<name>A0A502DX64_9BURK</name>
<accession>A0A502DX64</accession>
<dbReference type="Proteomes" id="UP000319212">
    <property type="component" value="Unassembled WGS sequence"/>
</dbReference>
<comment type="caution">
    <text evidence="2">The sequence shown here is derived from an EMBL/GenBank/DDBJ whole genome shotgun (WGS) entry which is preliminary data.</text>
</comment>
<dbReference type="AlphaFoldDB" id="A0A502DX64"/>
<dbReference type="Pfam" id="PF08895">
    <property type="entry name" value="DUF1840"/>
    <property type="match status" value="1"/>
</dbReference>
<protein>
    <submittedName>
        <fullName evidence="2">DUF1840 domain-containing protein</fullName>
    </submittedName>
</protein>
<reference evidence="2 3" key="1">
    <citation type="journal article" date="2019" name="Environ. Microbiol.">
        <title>Species interactions and distinct microbial communities in high Arctic permafrost affected cryosols are associated with the CH4 and CO2 gas fluxes.</title>
        <authorList>
            <person name="Altshuler I."/>
            <person name="Hamel J."/>
            <person name="Turney S."/>
            <person name="Magnuson E."/>
            <person name="Levesque R."/>
            <person name="Greer C."/>
            <person name="Whyte L.G."/>
        </authorList>
    </citation>
    <scope>NUCLEOTIDE SEQUENCE [LARGE SCALE GENOMIC DNA]</scope>
    <source>
        <strain evidence="2 3">S06.C</strain>
    </source>
</reference>
<dbReference type="InterPro" id="IPR014991">
    <property type="entry name" value="DUF1840"/>
</dbReference>
<organism evidence="2 3">
    <name type="scientific">Variovorax guangxiensis</name>
    <dbReference type="NCBI Taxonomy" id="1775474"/>
    <lineage>
        <taxon>Bacteria</taxon>
        <taxon>Pseudomonadati</taxon>
        <taxon>Pseudomonadota</taxon>
        <taxon>Betaproteobacteria</taxon>
        <taxon>Burkholderiales</taxon>
        <taxon>Comamonadaceae</taxon>
        <taxon>Variovorax</taxon>
    </lineage>
</organism>
<dbReference type="RefSeq" id="WP_140840859.1">
    <property type="nucleotide sequence ID" value="NZ_RCZI01000002.1"/>
</dbReference>
<sequence length="108" mass="11730">MLYRFKSQATADVVMLEPNARQLLDIIGKAPGPQGIITSEQIPAAVSALEAAVSHEQGQNRHNGDQFAAENHDEPAEREHVALHQRAAPLIDMLKRSAAEGKDVVWGV</sequence>
<feature type="region of interest" description="Disordered" evidence="1">
    <location>
        <begin position="54"/>
        <end position="79"/>
    </location>
</feature>
<gene>
    <name evidence="2" type="ORF">EAH82_08850</name>
</gene>
<dbReference type="EMBL" id="RCZI01000002">
    <property type="protein sequence ID" value="TPG28881.1"/>
    <property type="molecule type" value="Genomic_DNA"/>
</dbReference>
<evidence type="ECO:0000313" key="2">
    <source>
        <dbReference type="EMBL" id="TPG28881.1"/>
    </source>
</evidence>
<dbReference type="OrthoDB" id="5296629at2"/>
<evidence type="ECO:0000256" key="1">
    <source>
        <dbReference type="SAM" id="MobiDB-lite"/>
    </source>
</evidence>
<proteinExistence type="predicted"/>
<feature type="compositionally biased region" description="Basic and acidic residues" evidence="1">
    <location>
        <begin position="58"/>
        <end position="79"/>
    </location>
</feature>
<evidence type="ECO:0000313" key="3">
    <source>
        <dbReference type="Proteomes" id="UP000319212"/>
    </source>
</evidence>